<dbReference type="EMBL" id="KZ820053">
    <property type="protein sequence ID" value="PWN49423.1"/>
    <property type="molecule type" value="Genomic_DNA"/>
</dbReference>
<sequence>MKEARFSIDQIPDLSSQVALVTGGNRGIGLETVRQLCLHGAKVFMACRDRRGSLDWIQSFKSSHPGAEVEFIHLDLADLESVSACSQEVVRRTDRLDILINNAGVMACPFEITKDGVEIQFQVNHLGHFLLFKKLSELLDSTGKVREGVGLGPSRVVNLSSLGHHFISLNPLTSPNFDSLPSVNRRMGAWLLGDYTRYSQSKLCNILFSRASNRLHPERSFRSLSVHPGLVSTDLYRHSGLWVRENLISRLFIQPLQGSISTLKAATDPSIHLGSEWDVYRGTYGLVNLQSRDSKDLRLEDDLWRLSEALVRPFL</sequence>
<accession>A0ACD0NUD0</accession>
<dbReference type="Proteomes" id="UP000245626">
    <property type="component" value="Unassembled WGS sequence"/>
</dbReference>
<gene>
    <name evidence="1" type="ORF">IE53DRAFT_388364</name>
</gene>
<evidence type="ECO:0000313" key="1">
    <source>
        <dbReference type="EMBL" id="PWN49423.1"/>
    </source>
</evidence>
<proteinExistence type="predicted"/>
<protein>
    <submittedName>
        <fullName evidence="1">NAD(P)-binding protein</fullName>
    </submittedName>
</protein>
<name>A0ACD0NUD0_9BASI</name>
<reference evidence="1 2" key="1">
    <citation type="journal article" date="2018" name="Mol. Biol. Evol.">
        <title>Broad Genomic Sampling Reveals a Smut Pathogenic Ancestry of the Fungal Clade Ustilaginomycotina.</title>
        <authorList>
            <person name="Kijpornyongpan T."/>
            <person name="Mondo S.J."/>
            <person name="Barry K."/>
            <person name="Sandor L."/>
            <person name="Lee J."/>
            <person name="Lipzen A."/>
            <person name="Pangilinan J."/>
            <person name="LaButti K."/>
            <person name="Hainaut M."/>
            <person name="Henrissat B."/>
            <person name="Grigoriev I.V."/>
            <person name="Spatafora J.W."/>
            <person name="Aime M.C."/>
        </authorList>
    </citation>
    <scope>NUCLEOTIDE SEQUENCE [LARGE SCALE GENOMIC DNA]</scope>
    <source>
        <strain evidence="1 2">SA 807</strain>
    </source>
</reference>
<evidence type="ECO:0000313" key="2">
    <source>
        <dbReference type="Proteomes" id="UP000245626"/>
    </source>
</evidence>
<keyword evidence="2" id="KW-1185">Reference proteome</keyword>
<organism evidence="1 2">
    <name type="scientific">Violaceomyces palustris</name>
    <dbReference type="NCBI Taxonomy" id="1673888"/>
    <lineage>
        <taxon>Eukaryota</taxon>
        <taxon>Fungi</taxon>
        <taxon>Dikarya</taxon>
        <taxon>Basidiomycota</taxon>
        <taxon>Ustilaginomycotina</taxon>
        <taxon>Ustilaginomycetes</taxon>
        <taxon>Violaceomycetales</taxon>
        <taxon>Violaceomycetaceae</taxon>
        <taxon>Violaceomyces</taxon>
    </lineage>
</organism>